<accession>A0A6B0TUL9</accession>
<dbReference type="PANTHER" id="PTHR36508">
    <property type="entry name" value="PROTEIN SLYX"/>
    <property type="match status" value="1"/>
</dbReference>
<dbReference type="InterPro" id="IPR007236">
    <property type="entry name" value="SlyX"/>
</dbReference>
<dbReference type="Gene3D" id="1.20.5.300">
    <property type="match status" value="1"/>
</dbReference>
<dbReference type="PANTHER" id="PTHR36508:SF1">
    <property type="entry name" value="PROTEIN SLYX"/>
    <property type="match status" value="1"/>
</dbReference>
<organism evidence="2 3">
    <name type="scientific">Oceanomicrobium pacificus</name>
    <dbReference type="NCBI Taxonomy" id="2692916"/>
    <lineage>
        <taxon>Bacteria</taxon>
        <taxon>Pseudomonadati</taxon>
        <taxon>Pseudomonadota</taxon>
        <taxon>Alphaproteobacteria</taxon>
        <taxon>Rhodobacterales</taxon>
        <taxon>Paracoccaceae</taxon>
        <taxon>Oceanomicrobium</taxon>
    </lineage>
</organism>
<evidence type="ECO:0000313" key="3">
    <source>
        <dbReference type="Proteomes" id="UP000436016"/>
    </source>
</evidence>
<dbReference type="RefSeq" id="WP_160853628.1">
    <property type="nucleotide sequence ID" value="NZ_WUWG01000003.1"/>
</dbReference>
<keyword evidence="3" id="KW-1185">Reference proteome</keyword>
<dbReference type="AlphaFoldDB" id="A0A6B0TUL9"/>
<protein>
    <submittedName>
        <fullName evidence="2">SlyX protein</fullName>
    </submittedName>
</protein>
<dbReference type="Proteomes" id="UP000436016">
    <property type="component" value="Unassembled WGS sequence"/>
</dbReference>
<reference evidence="2 3" key="1">
    <citation type="submission" date="2019-12" db="EMBL/GenBank/DDBJ databases">
        <title>Strain KN286 was isolated from seawater, which was collected from Caroline Seamount in the tropical western Pacific.</title>
        <authorList>
            <person name="Wang Q."/>
        </authorList>
    </citation>
    <scope>NUCLEOTIDE SEQUENCE [LARGE SCALE GENOMIC DNA]</scope>
    <source>
        <strain evidence="2 3">KN286</strain>
    </source>
</reference>
<comment type="caution">
    <text evidence="2">The sequence shown here is derived from an EMBL/GenBank/DDBJ whole genome shotgun (WGS) entry which is preliminary data.</text>
</comment>
<feature type="region of interest" description="Disordered" evidence="1">
    <location>
        <begin position="52"/>
        <end position="72"/>
    </location>
</feature>
<evidence type="ECO:0000313" key="2">
    <source>
        <dbReference type="EMBL" id="MXU65288.1"/>
    </source>
</evidence>
<dbReference type="Pfam" id="PF04102">
    <property type="entry name" value="SlyX"/>
    <property type="match status" value="1"/>
</dbReference>
<evidence type="ECO:0000256" key="1">
    <source>
        <dbReference type="SAM" id="MobiDB-lite"/>
    </source>
</evidence>
<dbReference type="EMBL" id="WUWG01000003">
    <property type="protein sequence ID" value="MXU65288.1"/>
    <property type="molecule type" value="Genomic_DNA"/>
</dbReference>
<sequence>MSTNPTSRIDDLEIQLAHMARTVDELNEVVTAQAETIARMERRIALLVERAAAQEADTPGSIPLADQKPPHW</sequence>
<name>A0A6B0TUL9_9RHOB</name>
<proteinExistence type="predicted"/>
<gene>
    <name evidence="2" type="ORF">GSH16_07495</name>
</gene>